<feature type="compositionally biased region" description="Basic and acidic residues" evidence="1">
    <location>
        <begin position="249"/>
        <end position="272"/>
    </location>
</feature>
<feature type="compositionally biased region" description="Polar residues" evidence="1">
    <location>
        <begin position="314"/>
        <end position="326"/>
    </location>
</feature>
<sequence length="801" mass="88135">MATKTAYRSRSQGNYITPNTAEGKKILNYLRNRCEKALDYCLENGLTSVEDFADAIEELTEADGKPGISVEVKHNGLVLSLSDRPEYGSTTGKYMMEHLGEPDDNRFTKTGIEALLDSPRTKTRSKKDNLLDELDDEQPSPKSKSKAATKSKKDDLLDELEDEQPSRRSKFQTATKSKKDDLLDDLEDDEPSHRSKSKANIKSKKDEIENSDDDEPSPNSKTKRRSRKDDVEELDSEEPLVKSKALSRSPRDELSELDEFEVKKPQPKDKSQAKSHLQNSEREDLEDEELSTKSQAKRKLQTDEAVEVAESLAATPSKTRTSQQRPQGKKSNDQNIDSILDAAVQVSGRTAISGSEVEGTTVSGMSAQVAVLATLIGKKAASQIIEAALGAGKERQVADIVKRLKAQSQRADSLSQRVTNLAEADSMADATVESEALPIAEPEPEPEQNILSEPDAEFVSTPGMLLAKAVSKVHGKVDKISGRVRDNNSEKTASIKIDTEASFEEQLVQINEALNRLEKRLDTLEERIEALENKLSLQKSETGVQAGDAKLEPPDSSTPSLSDQFVQNATEIGEKISLESTIPASSASATAKKITVTAQNLTQDAQLAATLAKIYSLAEEEANAEGIALEDGVDLGEAKLYVTNLDSSTAVSLKTKEGEEMFSAVQDKTGEWKVTNDFLKPEEKEELDRLKIFQQALNQERLAEMVNRSGQDEISFTDSQGSRLDFEVEFSDKSKSKGTVKGFNSHSEIVFEASLQKGNLEVLLCDIPPEEVENLLSQQQLAPNHNSNKQEARKTEAEMEI</sequence>
<proteinExistence type="predicted"/>
<dbReference type="EMBL" id="SRRZ01000069">
    <property type="protein sequence ID" value="NQE35959.1"/>
    <property type="molecule type" value="Genomic_DNA"/>
</dbReference>
<evidence type="ECO:0000256" key="1">
    <source>
        <dbReference type="SAM" id="MobiDB-lite"/>
    </source>
</evidence>
<dbReference type="Proteomes" id="UP000702425">
    <property type="component" value="Unassembled WGS sequence"/>
</dbReference>
<evidence type="ECO:0000313" key="3">
    <source>
        <dbReference type="Proteomes" id="UP000702425"/>
    </source>
</evidence>
<feature type="compositionally biased region" description="Basic and acidic residues" evidence="1">
    <location>
        <begin position="788"/>
        <end position="801"/>
    </location>
</feature>
<organism evidence="2 3">
    <name type="scientific">Microcoleus asticus IPMA8</name>
    <dbReference type="NCBI Taxonomy" id="2563858"/>
    <lineage>
        <taxon>Bacteria</taxon>
        <taxon>Bacillati</taxon>
        <taxon>Cyanobacteriota</taxon>
        <taxon>Cyanophyceae</taxon>
        <taxon>Oscillatoriophycideae</taxon>
        <taxon>Oscillatoriales</taxon>
        <taxon>Microcoleaceae</taxon>
        <taxon>Microcoleus</taxon>
        <taxon>Microcoleus asticus</taxon>
    </lineage>
</organism>
<feature type="region of interest" description="Disordered" evidence="1">
    <location>
        <begin position="777"/>
        <end position="801"/>
    </location>
</feature>
<protein>
    <submittedName>
        <fullName evidence="2">Uncharacterized protein</fullName>
    </submittedName>
</protein>
<reference evidence="2 3" key="1">
    <citation type="journal article" date="2020" name="Sci. Rep.">
        <title>A novel cyanobacterial geosmin producer, revising GeoA distribution and dispersion patterns in Bacteria.</title>
        <authorList>
            <person name="Churro C."/>
            <person name="Semedo-Aguiar A.P."/>
            <person name="Silva A.D."/>
            <person name="Pereira-Leal J.B."/>
            <person name="Leite R.B."/>
        </authorList>
    </citation>
    <scope>NUCLEOTIDE SEQUENCE [LARGE SCALE GENOMIC DNA]</scope>
    <source>
        <strain evidence="2 3">IPMA8</strain>
    </source>
</reference>
<feature type="region of interest" description="Disordered" evidence="1">
    <location>
        <begin position="539"/>
        <end position="562"/>
    </location>
</feature>
<feature type="region of interest" description="Disordered" evidence="1">
    <location>
        <begin position="113"/>
        <end position="336"/>
    </location>
</feature>
<name>A0ABX2D053_9CYAN</name>
<comment type="caution">
    <text evidence="2">The sequence shown here is derived from an EMBL/GenBank/DDBJ whole genome shotgun (WGS) entry which is preliminary data.</text>
</comment>
<dbReference type="RefSeq" id="WP_172189737.1">
    <property type="nucleotide sequence ID" value="NZ_CAWPPK010000284.1"/>
</dbReference>
<keyword evidence="3" id="KW-1185">Reference proteome</keyword>
<accession>A0ABX2D053</accession>
<evidence type="ECO:0000313" key="2">
    <source>
        <dbReference type="EMBL" id="NQE35959.1"/>
    </source>
</evidence>
<feature type="compositionally biased region" description="Polar residues" evidence="1">
    <location>
        <begin position="777"/>
        <end position="787"/>
    </location>
</feature>
<gene>
    <name evidence="2" type="ORF">E5S67_03721</name>
</gene>